<dbReference type="RefSeq" id="WP_152350796.1">
    <property type="nucleotide sequence ID" value="NZ_WBSN01000014.1"/>
</dbReference>
<dbReference type="AlphaFoldDB" id="A0A7K3TIP0"/>
<feature type="domain" description="Integrase catalytic" evidence="2">
    <location>
        <begin position="2"/>
        <end position="44"/>
    </location>
</feature>
<comment type="caution">
    <text evidence="3">The sequence shown here is derived from an EMBL/GenBank/DDBJ whole genome shotgun (WGS) entry which is preliminary data.</text>
</comment>
<evidence type="ECO:0000256" key="1">
    <source>
        <dbReference type="SAM" id="MobiDB-lite"/>
    </source>
</evidence>
<dbReference type="EMBL" id="WHZY01000013">
    <property type="protein sequence ID" value="NEG78967.1"/>
    <property type="molecule type" value="Genomic_DNA"/>
</dbReference>
<sequence>MYKRELIRANKPYRSVIELKCATMRWVSWHNSKRPHASFDYRAPEQVENGYYDSRRHKSSHNRVGTKIRPLHGV</sequence>
<proteinExistence type="predicted"/>
<evidence type="ECO:0000259" key="2">
    <source>
        <dbReference type="Pfam" id="PF13683"/>
    </source>
</evidence>
<dbReference type="Pfam" id="PF13683">
    <property type="entry name" value="rve_3"/>
    <property type="match status" value="1"/>
</dbReference>
<dbReference type="GO" id="GO:0015074">
    <property type="term" value="P:DNA integration"/>
    <property type="evidence" value="ECO:0007669"/>
    <property type="project" value="InterPro"/>
</dbReference>
<organism evidence="3 4">
    <name type="scientific">Bifidobacterium avesanii</name>
    <dbReference type="NCBI Taxonomy" id="1798157"/>
    <lineage>
        <taxon>Bacteria</taxon>
        <taxon>Bacillati</taxon>
        <taxon>Actinomycetota</taxon>
        <taxon>Actinomycetes</taxon>
        <taxon>Bifidobacteriales</taxon>
        <taxon>Bifidobacteriaceae</taxon>
        <taxon>Bifidobacterium</taxon>
    </lineage>
</organism>
<keyword evidence="4" id="KW-1185">Reference proteome</keyword>
<evidence type="ECO:0000313" key="4">
    <source>
        <dbReference type="Proteomes" id="UP000469763"/>
    </source>
</evidence>
<feature type="region of interest" description="Disordered" evidence="1">
    <location>
        <begin position="51"/>
        <end position="74"/>
    </location>
</feature>
<dbReference type="InterPro" id="IPR001584">
    <property type="entry name" value="Integrase_cat-core"/>
</dbReference>
<accession>A0A7K3TIP0</accession>
<dbReference type="Proteomes" id="UP000469763">
    <property type="component" value="Unassembled WGS sequence"/>
</dbReference>
<feature type="compositionally biased region" description="Basic residues" evidence="1">
    <location>
        <begin position="55"/>
        <end position="74"/>
    </location>
</feature>
<dbReference type="OrthoDB" id="4281720at2"/>
<protein>
    <submittedName>
        <fullName evidence="3">Transposase</fullName>
    </submittedName>
</protein>
<gene>
    <name evidence="3" type="ORF">GFD22_08305</name>
</gene>
<evidence type="ECO:0000313" key="3">
    <source>
        <dbReference type="EMBL" id="NEG78967.1"/>
    </source>
</evidence>
<reference evidence="3 4" key="1">
    <citation type="submission" date="2019-10" db="EMBL/GenBank/DDBJ databases">
        <title>Bifidobacterium from non-human primates.</title>
        <authorList>
            <person name="Modesto M."/>
        </authorList>
    </citation>
    <scope>NUCLEOTIDE SEQUENCE [LARGE SCALE GENOMIC DNA]</scope>
    <source>
        <strain evidence="3 4">TREC</strain>
    </source>
</reference>
<name>A0A7K3TIP0_9BIFI</name>